<gene>
    <name evidence="4" type="ORF">GCM10022416_38880</name>
</gene>
<name>A0ABP7Z327_9ACTN</name>
<dbReference type="SMART" id="SM00116">
    <property type="entry name" value="CBS"/>
    <property type="match status" value="2"/>
</dbReference>
<dbReference type="EMBL" id="BAABDO010000061">
    <property type="protein sequence ID" value="GAA4146394.1"/>
    <property type="molecule type" value="Genomic_DNA"/>
</dbReference>
<dbReference type="Gene3D" id="3.10.580.10">
    <property type="entry name" value="CBS-domain"/>
    <property type="match status" value="1"/>
</dbReference>
<evidence type="ECO:0000259" key="3">
    <source>
        <dbReference type="PROSITE" id="PS51371"/>
    </source>
</evidence>
<accession>A0ABP7Z327</accession>
<evidence type="ECO:0000313" key="4">
    <source>
        <dbReference type="EMBL" id="GAA4146394.1"/>
    </source>
</evidence>
<dbReference type="InterPro" id="IPR046342">
    <property type="entry name" value="CBS_dom_sf"/>
</dbReference>
<keyword evidence="5" id="KW-1185">Reference proteome</keyword>
<feature type="domain" description="CBS" evidence="3">
    <location>
        <begin position="96"/>
        <end position="154"/>
    </location>
</feature>
<dbReference type="PANTHER" id="PTHR43080">
    <property type="entry name" value="CBS DOMAIN-CONTAINING PROTEIN CBSX3, MITOCHONDRIAL"/>
    <property type="match status" value="1"/>
</dbReference>
<dbReference type="PANTHER" id="PTHR43080:SF2">
    <property type="entry name" value="CBS DOMAIN-CONTAINING PROTEIN"/>
    <property type="match status" value="1"/>
</dbReference>
<dbReference type="SUPFAM" id="SSF54631">
    <property type="entry name" value="CBS-domain pair"/>
    <property type="match status" value="1"/>
</dbReference>
<comment type="caution">
    <text evidence="4">The sequence shown here is derived from an EMBL/GenBank/DDBJ whole genome shotgun (WGS) entry which is preliminary data.</text>
</comment>
<dbReference type="RefSeq" id="WP_345022876.1">
    <property type="nucleotide sequence ID" value="NZ_BAABDO010000061.1"/>
</dbReference>
<keyword evidence="1 2" id="KW-0129">CBS domain</keyword>
<reference evidence="5" key="1">
    <citation type="journal article" date="2019" name="Int. J. Syst. Evol. Microbiol.">
        <title>The Global Catalogue of Microorganisms (GCM) 10K type strain sequencing project: providing services to taxonomists for standard genome sequencing and annotation.</title>
        <authorList>
            <consortium name="The Broad Institute Genomics Platform"/>
            <consortium name="The Broad Institute Genome Sequencing Center for Infectious Disease"/>
            <person name="Wu L."/>
            <person name="Ma J."/>
        </authorList>
    </citation>
    <scope>NUCLEOTIDE SEQUENCE [LARGE SCALE GENOMIC DNA]</scope>
    <source>
        <strain evidence="5">JCM 17316</strain>
    </source>
</reference>
<protein>
    <submittedName>
        <fullName evidence="4">CBS domain-containing protein</fullName>
    </submittedName>
</protein>
<dbReference type="InterPro" id="IPR051257">
    <property type="entry name" value="Diverse_CBS-Domain"/>
</dbReference>
<sequence length="162" mass="17396">MQAHELARPFPVTRPEADALEAARMLAERRLPGLIVVDAGGRPVAVLPGSQILRFVVPRYVQADPTLARVYDESHADRMCRRLGGRKVRDVLVPERAPHLPVVPGDAQAMEIAALMADTHSPVVAVVDGRTGRLIGAITVSDLLERLLPESAAAPDDRAHGG</sequence>
<dbReference type="Proteomes" id="UP001500266">
    <property type="component" value="Unassembled WGS sequence"/>
</dbReference>
<evidence type="ECO:0000256" key="2">
    <source>
        <dbReference type="PROSITE-ProRule" id="PRU00703"/>
    </source>
</evidence>
<organism evidence="4 5">
    <name type="scientific">Actinomadura keratinilytica</name>
    <dbReference type="NCBI Taxonomy" id="547461"/>
    <lineage>
        <taxon>Bacteria</taxon>
        <taxon>Bacillati</taxon>
        <taxon>Actinomycetota</taxon>
        <taxon>Actinomycetes</taxon>
        <taxon>Streptosporangiales</taxon>
        <taxon>Thermomonosporaceae</taxon>
        <taxon>Actinomadura</taxon>
    </lineage>
</organism>
<evidence type="ECO:0000313" key="5">
    <source>
        <dbReference type="Proteomes" id="UP001500266"/>
    </source>
</evidence>
<dbReference type="InterPro" id="IPR000644">
    <property type="entry name" value="CBS_dom"/>
</dbReference>
<dbReference type="PROSITE" id="PS51371">
    <property type="entry name" value="CBS"/>
    <property type="match status" value="2"/>
</dbReference>
<dbReference type="Pfam" id="PF00571">
    <property type="entry name" value="CBS"/>
    <property type="match status" value="2"/>
</dbReference>
<dbReference type="CDD" id="cd17788">
    <property type="entry name" value="CBS_pair_bac"/>
    <property type="match status" value="1"/>
</dbReference>
<feature type="domain" description="CBS" evidence="3">
    <location>
        <begin position="6"/>
        <end position="66"/>
    </location>
</feature>
<evidence type="ECO:0000256" key="1">
    <source>
        <dbReference type="ARBA" id="ARBA00023122"/>
    </source>
</evidence>
<proteinExistence type="predicted"/>